<evidence type="ECO:0000256" key="3">
    <source>
        <dbReference type="ARBA" id="ARBA00023274"/>
    </source>
</evidence>
<dbReference type="GO" id="GO:0006412">
    <property type="term" value="P:translation"/>
    <property type="evidence" value="ECO:0007669"/>
    <property type="project" value="InterPro"/>
</dbReference>
<evidence type="ECO:0000313" key="7">
    <source>
        <dbReference type="EMBL" id="KAK9512407.1"/>
    </source>
</evidence>
<dbReference type="Pfam" id="PF01196">
    <property type="entry name" value="Ribosomal_L17"/>
    <property type="match status" value="1"/>
</dbReference>
<evidence type="ECO:0000256" key="2">
    <source>
        <dbReference type="ARBA" id="ARBA00022980"/>
    </source>
</evidence>
<dbReference type="InterPro" id="IPR036373">
    <property type="entry name" value="Ribosomal_bL17_sf"/>
</dbReference>
<evidence type="ECO:0000256" key="1">
    <source>
        <dbReference type="ARBA" id="ARBA00008777"/>
    </source>
</evidence>
<evidence type="ECO:0000256" key="5">
    <source>
        <dbReference type="ARBA" id="ARBA00035413"/>
    </source>
</evidence>
<evidence type="ECO:0000256" key="6">
    <source>
        <dbReference type="SAM" id="MobiDB-lite"/>
    </source>
</evidence>
<dbReference type="GO" id="GO:0003735">
    <property type="term" value="F:structural constituent of ribosome"/>
    <property type="evidence" value="ECO:0007669"/>
    <property type="project" value="InterPro"/>
</dbReference>
<sequence>MNQADVTKLVSKLRINIKPRHRNLKNPEGPVGRLDKLRKTVTGLIKYERIELNYNRADEARGYAERLISEAIRHGDKHVPTMELADFWLEEKQLVHKLFKVLVPRYENYTVAYTRMVKVPSFYPETTTSNRTVLELRGNPFPPLTNRDSQNRNLLHNVLLDAAKKEYRKEQYEKLSKSVSSQTDNQIPAGYSEENDLNSNKPSTSSQGVSPP</sequence>
<dbReference type="GO" id="GO:0005762">
    <property type="term" value="C:mitochondrial large ribosomal subunit"/>
    <property type="evidence" value="ECO:0007669"/>
    <property type="project" value="TreeGrafter"/>
</dbReference>
<proteinExistence type="inferred from homology"/>
<dbReference type="AlphaFoldDB" id="A0AAW1DP52"/>
<dbReference type="PANTHER" id="PTHR14413:SF16">
    <property type="entry name" value="LARGE RIBOSOMAL SUBUNIT PROTEIN BL17M"/>
    <property type="match status" value="1"/>
</dbReference>
<feature type="compositionally biased region" description="Polar residues" evidence="6">
    <location>
        <begin position="177"/>
        <end position="186"/>
    </location>
</feature>
<evidence type="ECO:0000313" key="8">
    <source>
        <dbReference type="Proteomes" id="UP001461498"/>
    </source>
</evidence>
<comment type="similarity">
    <text evidence="1">Belongs to the bacterial ribosomal protein bL17 family.</text>
</comment>
<reference evidence="7 8" key="1">
    <citation type="submission" date="2022-12" db="EMBL/GenBank/DDBJ databases">
        <title>Chromosome-level genome assembly of true bugs.</title>
        <authorList>
            <person name="Ma L."/>
            <person name="Li H."/>
        </authorList>
    </citation>
    <scope>NUCLEOTIDE SEQUENCE [LARGE SCALE GENOMIC DNA]</scope>
    <source>
        <strain evidence="7">Lab_2022b</strain>
    </source>
</reference>
<dbReference type="FunFam" id="3.90.1030.10:FF:000009">
    <property type="entry name" value="39S ribosomal protein L17, mitochondrial"/>
    <property type="match status" value="1"/>
</dbReference>
<keyword evidence="8" id="KW-1185">Reference proteome</keyword>
<organism evidence="7 8">
    <name type="scientific">Rhynocoris fuscipes</name>
    <dbReference type="NCBI Taxonomy" id="488301"/>
    <lineage>
        <taxon>Eukaryota</taxon>
        <taxon>Metazoa</taxon>
        <taxon>Ecdysozoa</taxon>
        <taxon>Arthropoda</taxon>
        <taxon>Hexapoda</taxon>
        <taxon>Insecta</taxon>
        <taxon>Pterygota</taxon>
        <taxon>Neoptera</taxon>
        <taxon>Paraneoptera</taxon>
        <taxon>Hemiptera</taxon>
        <taxon>Heteroptera</taxon>
        <taxon>Panheteroptera</taxon>
        <taxon>Cimicomorpha</taxon>
        <taxon>Reduviidae</taxon>
        <taxon>Harpactorinae</taxon>
        <taxon>Harpactorini</taxon>
        <taxon>Rhynocoris</taxon>
    </lineage>
</organism>
<accession>A0AAW1DP52</accession>
<dbReference type="EMBL" id="JAPXFL010000001">
    <property type="protein sequence ID" value="KAK9512407.1"/>
    <property type="molecule type" value="Genomic_DNA"/>
</dbReference>
<keyword evidence="2" id="KW-0689">Ribosomal protein</keyword>
<comment type="caution">
    <text evidence="7">The sequence shown here is derived from an EMBL/GenBank/DDBJ whole genome shotgun (WGS) entry which is preliminary data.</text>
</comment>
<dbReference type="InterPro" id="IPR000456">
    <property type="entry name" value="Ribosomal_bL17"/>
</dbReference>
<feature type="region of interest" description="Disordered" evidence="6">
    <location>
        <begin position="171"/>
        <end position="212"/>
    </location>
</feature>
<dbReference type="Proteomes" id="UP001461498">
    <property type="component" value="Unassembled WGS sequence"/>
</dbReference>
<feature type="compositionally biased region" description="Polar residues" evidence="6">
    <location>
        <begin position="197"/>
        <end position="212"/>
    </location>
</feature>
<keyword evidence="3" id="KW-0687">Ribonucleoprotein</keyword>
<dbReference type="PANTHER" id="PTHR14413">
    <property type="entry name" value="RIBOSOMAL PROTEIN L17"/>
    <property type="match status" value="1"/>
</dbReference>
<dbReference type="Gene3D" id="3.90.1030.10">
    <property type="entry name" value="Ribosomal protein L17"/>
    <property type="match status" value="1"/>
</dbReference>
<evidence type="ECO:0000256" key="4">
    <source>
        <dbReference type="ARBA" id="ARBA00035290"/>
    </source>
</evidence>
<dbReference type="SUPFAM" id="SSF64263">
    <property type="entry name" value="Prokaryotic ribosomal protein L17"/>
    <property type="match status" value="1"/>
</dbReference>
<protein>
    <recommendedName>
        <fullName evidence="4">Large ribosomal subunit protein bL17m</fullName>
    </recommendedName>
    <alternativeName>
        <fullName evidence="5">39S ribosomal protein L17, mitochondrial</fullName>
    </alternativeName>
</protein>
<gene>
    <name evidence="7" type="ORF">O3M35_000845</name>
</gene>
<name>A0AAW1DP52_9HEMI</name>